<feature type="region of interest" description="Disordered" evidence="1">
    <location>
        <begin position="960"/>
        <end position="981"/>
    </location>
</feature>
<gene>
    <name evidence="2" type="primary">Ank3</name>
    <name evidence="2" type="ORF">SPIL2461_LOCUS1876</name>
</gene>
<reference evidence="2" key="1">
    <citation type="submission" date="2021-02" db="EMBL/GenBank/DDBJ databases">
        <authorList>
            <person name="Dougan E. K."/>
            <person name="Rhodes N."/>
            <person name="Thang M."/>
            <person name="Chan C."/>
        </authorList>
    </citation>
    <scope>NUCLEOTIDE SEQUENCE</scope>
</reference>
<feature type="compositionally biased region" description="Low complexity" evidence="1">
    <location>
        <begin position="968"/>
        <end position="979"/>
    </location>
</feature>
<proteinExistence type="predicted"/>
<name>A0A812J8T8_SYMPI</name>
<keyword evidence="3" id="KW-1185">Reference proteome</keyword>
<dbReference type="AlphaFoldDB" id="A0A812J8T8"/>
<dbReference type="OrthoDB" id="416394at2759"/>
<dbReference type="EMBL" id="CAJNIZ010001925">
    <property type="protein sequence ID" value="CAE7203052.1"/>
    <property type="molecule type" value="Genomic_DNA"/>
</dbReference>
<sequence>MPAGSECPAVRSASFLIKAFSLLLRTKECSSFGLHCCAVCPHGVHSTVAPELACDPGRAAVNSDFAKPIRTTLYCPILRVFYVVLAVSQFPPCLLTFVKKMAEAKDAGTSSWFKVPTWDGQRGEEFTPKELEYKKAVKSTVLDKRGALRTQFYLELARRPGERLSEFCSRFRTIVADLKAEGVVLPDSEVGWFLKEKIGLDPLRKQLLDTALAGKEGYGIIEAEALRLFKDLHASDPLYRNPALDLVDGAIQIFFYGFLDFSSSEGEDDTEEVFDADAAEAQPSLERVLQTEAEVLAAELEQAAEAPFQNGVCERAGGVLKGLVGSIVVQHAILNRDEMADAVAEAVAAYNSDINEFGTSPLQAVAGRQALPLGDTLADFNQRLAEHSLITEKPSLASGYARDGPACRVNLDEIPEPGDIVFFWCQTKVNPRKKDAAAITEVIDEAAKDRVAVDLDESSRGGWPAGGRGRALPGRAGGGYVGASFEEVFTFGARDTGSLDDAVAERYSRPKALGFGVKLDKYPRSFLKNLDNHRREFTYSKLSSENKALFGEAAVAGWKAYVDNDAVEVLSMAESARVRQELARRGEADRVMKPRFVLVDKHEPLRTKEHDLPIKASARLVVPGYKDHSNLNNLVHRDAPTGSRLAQHFLFCVAAAHPLWRLMSGDVKAAFPKGDEFIASWPESRNAYLASQTRHVFGGKTSPSGHRELSGILVAHVDDLLLSGDDEAKVSFDKVGHELGYGSVECEDFVRCGKRIRRAEDGTIRLSMVEYRRNLREAELPASRRRDPIADAALSDYERRQLRAVLGSLQWLVAQPRFDMAFTVSSLQSAEPSARMPIDYRTAGLMVVTDASLGSVKLNGSCEGSSYAAELLGAEEAFDVGLLCRGFLASLRDKEVLGKLAEQSLATIPLTVVVDAKDVRDKGNSDTSSYGTQKFLAFTVAWLRSDMDLTHMRNTMKSGEWGAKRRATSTSASSASSTALPGDDLLNNDPILGYVLKLSSQRGWRNEGELGVKVAQNARSLRTPEPRFASAALPFRTTFGCFELSGKLVWKALERSVKYVELANQAVACDSSELSDVLSC</sequence>
<evidence type="ECO:0000313" key="3">
    <source>
        <dbReference type="Proteomes" id="UP000649617"/>
    </source>
</evidence>
<organism evidence="2 3">
    <name type="scientific">Symbiodinium pilosum</name>
    <name type="common">Dinoflagellate</name>
    <dbReference type="NCBI Taxonomy" id="2952"/>
    <lineage>
        <taxon>Eukaryota</taxon>
        <taxon>Sar</taxon>
        <taxon>Alveolata</taxon>
        <taxon>Dinophyceae</taxon>
        <taxon>Suessiales</taxon>
        <taxon>Symbiodiniaceae</taxon>
        <taxon>Symbiodinium</taxon>
    </lineage>
</organism>
<evidence type="ECO:0000313" key="2">
    <source>
        <dbReference type="EMBL" id="CAE7203052.1"/>
    </source>
</evidence>
<comment type="caution">
    <text evidence="2">The sequence shown here is derived from an EMBL/GenBank/DDBJ whole genome shotgun (WGS) entry which is preliminary data.</text>
</comment>
<protein>
    <submittedName>
        <fullName evidence="2">Ank3 protein</fullName>
    </submittedName>
</protein>
<accession>A0A812J8T8</accession>
<dbReference type="Proteomes" id="UP000649617">
    <property type="component" value="Unassembled WGS sequence"/>
</dbReference>
<evidence type="ECO:0000256" key="1">
    <source>
        <dbReference type="SAM" id="MobiDB-lite"/>
    </source>
</evidence>